<feature type="signal peptide" evidence="1">
    <location>
        <begin position="1"/>
        <end position="26"/>
    </location>
</feature>
<dbReference type="RefSeq" id="WP_179536555.1">
    <property type="nucleotide sequence ID" value="NZ_JACBYW010000006.1"/>
</dbReference>
<organism evidence="2 3">
    <name type="scientific">Actinopolyspora biskrensis</name>
    <dbReference type="NCBI Taxonomy" id="1470178"/>
    <lineage>
        <taxon>Bacteria</taxon>
        <taxon>Bacillati</taxon>
        <taxon>Actinomycetota</taxon>
        <taxon>Actinomycetes</taxon>
        <taxon>Actinopolysporales</taxon>
        <taxon>Actinopolysporaceae</taxon>
        <taxon>Actinopolyspora</taxon>
    </lineage>
</organism>
<comment type="caution">
    <text evidence="2">The sequence shown here is derived from an EMBL/GenBank/DDBJ whole genome shotgun (WGS) entry which is preliminary data.</text>
</comment>
<sequence>MRKVKLISVLSVCVASFFGMNFPAQAAESSGVDSEKPTVKQNLSDCNVPSAGWRHCTEVTGQGDYVNTVRAMQSFSPCESSYGHFQVYIVYGNQWQWEWSGPDFNTKTDCWGNFGGIEEHSRWLEVNGSYPNAHVCSKFWIREGEGYVEASPSADPCVQMNP</sequence>
<gene>
    <name evidence="2" type="ORF">FHR84_003565</name>
</gene>
<evidence type="ECO:0000256" key="1">
    <source>
        <dbReference type="SAM" id="SignalP"/>
    </source>
</evidence>
<name>A0A852Z9J4_9ACTN</name>
<keyword evidence="3" id="KW-1185">Reference proteome</keyword>
<dbReference type="Proteomes" id="UP000548304">
    <property type="component" value="Unassembled WGS sequence"/>
</dbReference>
<reference evidence="2 3" key="1">
    <citation type="submission" date="2020-07" db="EMBL/GenBank/DDBJ databases">
        <title>Genomic Encyclopedia of Type Strains, Phase III (KMG-III): the genomes of soil and plant-associated and newly described type strains.</title>
        <authorList>
            <person name="Whitman W."/>
        </authorList>
    </citation>
    <scope>NUCLEOTIDE SEQUENCE [LARGE SCALE GENOMIC DNA]</scope>
    <source>
        <strain evidence="2 3">CECT 8576</strain>
    </source>
</reference>
<dbReference type="AlphaFoldDB" id="A0A852Z9J4"/>
<evidence type="ECO:0000313" key="2">
    <source>
        <dbReference type="EMBL" id="NYH80216.1"/>
    </source>
</evidence>
<dbReference type="EMBL" id="JACBYW010000006">
    <property type="protein sequence ID" value="NYH80216.1"/>
    <property type="molecule type" value="Genomic_DNA"/>
</dbReference>
<protein>
    <recommendedName>
        <fullName evidence="4">Secreted protein</fullName>
    </recommendedName>
</protein>
<evidence type="ECO:0008006" key="4">
    <source>
        <dbReference type="Google" id="ProtNLM"/>
    </source>
</evidence>
<keyword evidence="1" id="KW-0732">Signal</keyword>
<feature type="chain" id="PRO_5032425517" description="Secreted protein" evidence="1">
    <location>
        <begin position="27"/>
        <end position="162"/>
    </location>
</feature>
<proteinExistence type="predicted"/>
<evidence type="ECO:0000313" key="3">
    <source>
        <dbReference type="Proteomes" id="UP000548304"/>
    </source>
</evidence>
<accession>A0A852Z9J4</accession>